<evidence type="ECO:0000313" key="1">
    <source>
        <dbReference type="EMBL" id="KAJ8880880.1"/>
    </source>
</evidence>
<dbReference type="EMBL" id="JARBHB010000006">
    <property type="protein sequence ID" value="KAJ8880880.1"/>
    <property type="molecule type" value="Genomic_DNA"/>
</dbReference>
<protein>
    <recommendedName>
        <fullName evidence="3">Transposase IS204/IS1001/IS1096/IS1165 DDE domain-containing protein</fullName>
    </recommendedName>
</protein>
<accession>A0ABQ9H9C3</accession>
<sequence length="79" mass="9447">MANTALPVFLPNIWCIHIWIYKGRRYLLKTWFPNIEHEFDVWHVSKSLMKKIKALDKKHPEIQAWKASINNNLSWSAQT</sequence>
<gene>
    <name evidence="1" type="ORF">PR048_017353</name>
</gene>
<dbReference type="Proteomes" id="UP001159363">
    <property type="component" value="Chromosome 5"/>
</dbReference>
<keyword evidence="2" id="KW-1185">Reference proteome</keyword>
<name>A0ABQ9H9C3_9NEOP</name>
<feature type="non-terminal residue" evidence="1">
    <location>
        <position position="79"/>
    </location>
</feature>
<reference evidence="1 2" key="1">
    <citation type="submission" date="2023-02" db="EMBL/GenBank/DDBJ databases">
        <title>LHISI_Scaffold_Assembly.</title>
        <authorList>
            <person name="Stuart O.P."/>
            <person name="Cleave R."/>
            <person name="Magrath M.J.L."/>
            <person name="Mikheyev A.S."/>
        </authorList>
    </citation>
    <scope>NUCLEOTIDE SEQUENCE [LARGE SCALE GENOMIC DNA]</scope>
    <source>
        <strain evidence="1">Daus_M_001</strain>
        <tissue evidence="1">Leg muscle</tissue>
    </source>
</reference>
<proteinExistence type="predicted"/>
<organism evidence="1 2">
    <name type="scientific">Dryococelus australis</name>
    <dbReference type="NCBI Taxonomy" id="614101"/>
    <lineage>
        <taxon>Eukaryota</taxon>
        <taxon>Metazoa</taxon>
        <taxon>Ecdysozoa</taxon>
        <taxon>Arthropoda</taxon>
        <taxon>Hexapoda</taxon>
        <taxon>Insecta</taxon>
        <taxon>Pterygota</taxon>
        <taxon>Neoptera</taxon>
        <taxon>Polyneoptera</taxon>
        <taxon>Phasmatodea</taxon>
        <taxon>Verophasmatodea</taxon>
        <taxon>Anareolatae</taxon>
        <taxon>Phasmatidae</taxon>
        <taxon>Eurycanthinae</taxon>
        <taxon>Dryococelus</taxon>
    </lineage>
</organism>
<evidence type="ECO:0008006" key="3">
    <source>
        <dbReference type="Google" id="ProtNLM"/>
    </source>
</evidence>
<comment type="caution">
    <text evidence="1">The sequence shown here is derived from an EMBL/GenBank/DDBJ whole genome shotgun (WGS) entry which is preliminary data.</text>
</comment>
<evidence type="ECO:0000313" key="2">
    <source>
        <dbReference type="Proteomes" id="UP001159363"/>
    </source>
</evidence>